<gene>
    <name evidence="2" type="ORF">O181_042690</name>
</gene>
<evidence type="ECO:0000313" key="3">
    <source>
        <dbReference type="Proteomes" id="UP000765509"/>
    </source>
</evidence>
<organism evidence="2 3">
    <name type="scientific">Austropuccinia psidii MF-1</name>
    <dbReference type="NCBI Taxonomy" id="1389203"/>
    <lineage>
        <taxon>Eukaryota</taxon>
        <taxon>Fungi</taxon>
        <taxon>Dikarya</taxon>
        <taxon>Basidiomycota</taxon>
        <taxon>Pucciniomycotina</taxon>
        <taxon>Pucciniomycetes</taxon>
        <taxon>Pucciniales</taxon>
        <taxon>Sphaerophragmiaceae</taxon>
        <taxon>Austropuccinia</taxon>
    </lineage>
</organism>
<dbReference type="Proteomes" id="UP000765509">
    <property type="component" value="Unassembled WGS sequence"/>
</dbReference>
<sequence length="160" mass="17794">MPNLPCKQPPQQPTPGPSGTQWSEDLFRSKQQKFHLISTFGSSELTLPPFVEPSQSNEPCIPGQSPYSKPHEDILTCEPETEVPPMQSMEEPFGKSQLYFFSSPFLQPSPACPAPPPSIIIINDMPVRSALVFPRDPSHCPQEPNHLLPSFPRRGLQGIH</sequence>
<feature type="compositionally biased region" description="Pro residues" evidence="1">
    <location>
        <begin position="7"/>
        <end position="16"/>
    </location>
</feature>
<feature type="region of interest" description="Disordered" evidence="1">
    <location>
        <begin position="138"/>
        <end position="160"/>
    </location>
</feature>
<name>A0A9Q3HIF3_9BASI</name>
<reference evidence="2" key="1">
    <citation type="submission" date="2021-03" db="EMBL/GenBank/DDBJ databases">
        <title>Draft genome sequence of rust myrtle Austropuccinia psidii MF-1, a brazilian biotype.</title>
        <authorList>
            <person name="Quecine M.C."/>
            <person name="Pachon D.M.R."/>
            <person name="Bonatelli M.L."/>
            <person name="Correr F.H."/>
            <person name="Franceschini L.M."/>
            <person name="Leite T.F."/>
            <person name="Margarido G.R.A."/>
            <person name="Almeida C.A."/>
            <person name="Ferrarezi J.A."/>
            <person name="Labate C.A."/>
        </authorList>
    </citation>
    <scope>NUCLEOTIDE SEQUENCE</scope>
    <source>
        <strain evidence="2">MF-1</strain>
    </source>
</reference>
<evidence type="ECO:0000256" key="1">
    <source>
        <dbReference type="SAM" id="MobiDB-lite"/>
    </source>
</evidence>
<dbReference type="EMBL" id="AVOT02017114">
    <property type="protein sequence ID" value="MBW0502975.1"/>
    <property type="molecule type" value="Genomic_DNA"/>
</dbReference>
<protein>
    <submittedName>
        <fullName evidence="2">Uncharacterized protein</fullName>
    </submittedName>
</protein>
<feature type="region of interest" description="Disordered" evidence="1">
    <location>
        <begin position="1"/>
        <end position="24"/>
    </location>
</feature>
<evidence type="ECO:0000313" key="2">
    <source>
        <dbReference type="EMBL" id="MBW0502975.1"/>
    </source>
</evidence>
<comment type="caution">
    <text evidence="2">The sequence shown here is derived from an EMBL/GenBank/DDBJ whole genome shotgun (WGS) entry which is preliminary data.</text>
</comment>
<proteinExistence type="predicted"/>
<dbReference type="AlphaFoldDB" id="A0A9Q3HIF3"/>
<accession>A0A9Q3HIF3</accession>
<keyword evidence="3" id="KW-1185">Reference proteome</keyword>